<evidence type="ECO:0000256" key="12">
    <source>
        <dbReference type="ARBA" id="ARBA00034776"/>
    </source>
</evidence>
<proteinExistence type="inferred from homology"/>
<keyword evidence="16" id="KW-1185">Reference proteome</keyword>
<dbReference type="GO" id="GO:0030016">
    <property type="term" value="C:myofibril"/>
    <property type="evidence" value="ECO:0007669"/>
    <property type="project" value="UniProtKB-SubCell"/>
</dbReference>
<name>A0A7M5VA22_9CNID</name>
<comment type="subunit">
    <text evidence="14">Subunit of dynactin, a multiprotein complex part of a tripartite complex with dynein and a adapter, such as BICDL1, BICD2 or HOOK3. The dynactin complex is built around ACTR1A/ACTB filament and consists of an actin-related filament composed of a shoulder domain, a pointed end and a barbed end. Its length is defined by its flexible shoulder domain. The soulder is composed of 2 DCTN1 subunits, 4 DCTN2 and 2 DCTN3. The 4 DCNT2 (via N-terminus) bind the ACTR1A filament and act as molecular rulers to determine the length. The pointed end is important for binding dynein-dynactin cargo adapters. Consists of 4 subunits: ACTR10, DCNT4, DCTN5 and DCTN6. The barbed end is composed of a CAPZA1:CAPZB heterodimers, which binds ACTR1A/ACTB filament and dynactin and stabilizes dynactin. Interacts with ATP7B, but not ATP7A, in a copper-dependent manner. Interacts with ANK2; this interaction is required for localization at costameres. Interacts with N4BP2L1.</text>
</comment>
<evidence type="ECO:0000313" key="16">
    <source>
        <dbReference type="Proteomes" id="UP000594262"/>
    </source>
</evidence>
<dbReference type="AlphaFoldDB" id="A0A7M5VA22"/>
<dbReference type="EnsemblMetazoa" id="CLYHEMT006174.1">
    <property type="protein sequence ID" value="CLYHEMP006174.1"/>
    <property type="gene ID" value="CLYHEMG006174"/>
</dbReference>
<reference evidence="15" key="1">
    <citation type="submission" date="2021-01" db="UniProtKB">
        <authorList>
            <consortium name="EnsemblMetazoa"/>
        </authorList>
    </citation>
    <scope>IDENTIFICATION</scope>
</reference>
<comment type="similarity">
    <text evidence="12">Belongs to the dynactin subunit 4 family.</text>
</comment>
<dbReference type="RefSeq" id="XP_066926026.1">
    <property type="nucleotide sequence ID" value="XM_067069925.1"/>
</dbReference>
<comment type="subcellular location">
    <subcellularLocation>
        <location evidence="3">Cytoplasm</location>
        <location evidence="3">Cell cortex</location>
    </subcellularLocation>
    <subcellularLocation>
        <location evidence="1">Cytoplasm</location>
        <location evidence="1">Cytoskeleton</location>
        <location evidence="1">Microtubule organizing center</location>
        <location evidence="1">Centrosome</location>
    </subcellularLocation>
    <subcellularLocation>
        <location evidence="2">Cytoplasm</location>
        <location evidence="2">Cytoskeleton</location>
        <location evidence="2">Stress fiber</location>
    </subcellularLocation>
    <subcellularLocation>
        <location evidence="4">Cytoplasm</location>
        <location evidence="4">Myofibril</location>
    </subcellularLocation>
</comment>
<accession>A0A7M5VA22</accession>
<dbReference type="PANTHER" id="PTHR13034">
    <property type="entry name" value="DYNACTIN P62 SUBUNIT"/>
    <property type="match status" value="1"/>
</dbReference>
<evidence type="ECO:0000256" key="4">
    <source>
        <dbReference type="ARBA" id="ARBA00004657"/>
    </source>
</evidence>
<keyword evidence="7" id="KW-0597">Phosphoprotein</keyword>
<dbReference type="GO" id="GO:0005938">
    <property type="term" value="C:cell cortex"/>
    <property type="evidence" value="ECO:0007669"/>
    <property type="project" value="UniProtKB-SubCell"/>
</dbReference>
<dbReference type="GO" id="GO:0005813">
    <property type="term" value="C:centrosome"/>
    <property type="evidence" value="ECO:0007669"/>
    <property type="project" value="UniProtKB-SubCell"/>
</dbReference>
<evidence type="ECO:0000256" key="8">
    <source>
        <dbReference type="ARBA" id="ARBA00022843"/>
    </source>
</evidence>
<evidence type="ECO:0000256" key="14">
    <source>
        <dbReference type="ARBA" id="ARBA00093507"/>
    </source>
</evidence>
<dbReference type="OrthoDB" id="283815at2759"/>
<evidence type="ECO:0000256" key="5">
    <source>
        <dbReference type="ARBA" id="ARBA00022490"/>
    </source>
</evidence>
<organism evidence="15 16">
    <name type="scientific">Clytia hemisphaerica</name>
    <dbReference type="NCBI Taxonomy" id="252671"/>
    <lineage>
        <taxon>Eukaryota</taxon>
        <taxon>Metazoa</taxon>
        <taxon>Cnidaria</taxon>
        <taxon>Hydrozoa</taxon>
        <taxon>Hydroidolina</taxon>
        <taxon>Leptothecata</taxon>
        <taxon>Obeliida</taxon>
        <taxon>Clytiidae</taxon>
        <taxon>Clytia</taxon>
    </lineage>
</organism>
<keyword evidence="5" id="KW-0963">Cytoplasm</keyword>
<keyword evidence="6" id="KW-1017">Isopeptide bond</keyword>
<keyword evidence="10" id="KW-0175">Coiled coil</keyword>
<dbReference type="InterPro" id="IPR008603">
    <property type="entry name" value="DCTN4"/>
</dbReference>
<evidence type="ECO:0000256" key="10">
    <source>
        <dbReference type="ARBA" id="ARBA00023054"/>
    </source>
</evidence>
<evidence type="ECO:0000256" key="2">
    <source>
        <dbReference type="ARBA" id="ARBA00004529"/>
    </source>
</evidence>
<dbReference type="PANTHER" id="PTHR13034:SF2">
    <property type="entry name" value="DYNACTIN SUBUNIT 4"/>
    <property type="match status" value="1"/>
</dbReference>
<evidence type="ECO:0000256" key="9">
    <source>
        <dbReference type="ARBA" id="ARBA00022990"/>
    </source>
</evidence>
<dbReference type="GO" id="GO:0005869">
    <property type="term" value="C:dynactin complex"/>
    <property type="evidence" value="ECO:0007669"/>
    <property type="project" value="InterPro"/>
</dbReference>
<evidence type="ECO:0000256" key="11">
    <source>
        <dbReference type="ARBA" id="ARBA00023212"/>
    </source>
</evidence>
<dbReference type="GeneID" id="136813406"/>
<keyword evidence="8" id="KW-0832">Ubl conjugation</keyword>
<keyword evidence="9" id="KW-0007">Acetylation</keyword>
<evidence type="ECO:0000256" key="3">
    <source>
        <dbReference type="ARBA" id="ARBA00004544"/>
    </source>
</evidence>
<evidence type="ECO:0000256" key="7">
    <source>
        <dbReference type="ARBA" id="ARBA00022553"/>
    </source>
</evidence>
<dbReference type="GO" id="GO:0001725">
    <property type="term" value="C:stress fiber"/>
    <property type="evidence" value="ECO:0007669"/>
    <property type="project" value="UniProtKB-SubCell"/>
</dbReference>
<keyword evidence="11" id="KW-0206">Cytoskeleton</keyword>
<dbReference type="Pfam" id="PF05502">
    <property type="entry name" value="Dynactin_p62"/>
    <property type="match status" value="2"/>
</dbReference>
<evidence type="ECO:0000256" key="1">
    <source>
        <dbReference type="ARBA" id="ARBA00004300"/>
    </source>
</evidence>
<sequence length="482" mass="53693">MELFQDPIALSIIGSDDHVLYGCHCDKLKPITKLYYCRHCTKLRCAKCVTHEVDSFYCPNCLENMPSTEAKIKKNRCANCFDCPSCGHSLSVRATAVSVGGNPLDESPKTNVKKMHYLNCGFCRWTTRDVGLADQATPSGGWAEPELPFTKKMSSLLEYYKQLAQQDKAEKARQKITSRRRSNMLIMDRYGYTLSLGKKSGSISSPNTSILGKTNSASGKEIQAPTIVTTIEQDVEQLPDSFYTEPLCLEEVLTLDQRLKNPALSATKTKELHPKHKHLKVRRSQRCKRCEHNLCKPEFNPSSIKFKIQLVGMQYCPLLQIAKSGNFSQGESTQVVLSLSNPLDSAINVTFMPLNVDDKLNRTQTSDIELPTDTITIAAKDATVEFDGIGSSSMSEQFDDDPKVIHARSSNKVSFYANVIPNKESGKVVAAFTLNYSYKLITAPLIMKVEESLDSEKKKEENIVSLSFPVQVKLGEINATLC</sequence>
<evidence type="ECO:0000256" key="6">
    <source>
        <dbReference type="ARBA" id="ARBA00022499"/>
    </source>
</evidence>
<evidence type="ECO:0000256" key="13">
    <source>
        <dbReference type="ARBA" id="ARBA00034864"/>
    </source>
</evidence>
<dbReference type="Proteomes" id="UP000594262">
    <property type="component" value="Unplaced"/>
</dbReference>
<evidence type="ECO:0000313" key="15">
    <source>
        <dbReference type="EnsemblMetazoa" id="CLYHEMP006174.1"/>
    </source>
</evidence>
<protein>
    <recommendedName>
        <fullName evidence="13">Dynactin subunit 4</fullName>
    </recommendedName>
</protein>